<dbReference type="EMBL" id="JAUSTU010000010">
    <property type="protein sequence ID" value="MDQ0156096.1"/>
    <property type="molecule type" value="Genomic_DNA"/>
</dbReference>
<sequence>MNNNRSVMMGVFLFLPLLFIQTNVDAQIENIEKMDTFEPIEVEVVLERWYLDGEFSQEIVKETILSMEDFWAKYDNWQLIDMEEKRVVFRKYVDDISPLLKANGYFGITGDGTLTIFNGKPHPSKIIHTFFQLDMGKLESKRHEELKKGIPIKNKDHYVEVLETFKNYTLEEKEEN</sequence>
<evidence type="ECO:0000313" key="5">
    <source>
        <dbReference type="Proteomes" id="UP001231362"/>
    </source>
</evidence>
<protein>
    <submittedName>
        <fullName evidence="4">Forespore regulator of the sigma-K checkpoint</fullName>
    </submittedName>
</protein>
<organism evidence="4 5">
    <name type="scientific">Anoxybacillus andreesenii</name>
    <dbReference type="NCBI Taxonomy" id="1325932"/>
    <lineage>
        <taxon>Bacteria</taxon>
        <taxon>Bacillati</taxon>
        <taxon>Bacillota</taxon>
        <taxon>Bacilli</taxon>
        <taxon>Bacillales</taxon>
        <taxon>Anoxybacillaceae</taxon>
        <taxon>Anoxybacillus</taxon>
    </lineage>
</organism>
<feature type="domain" description="Bypass of forespore C C-terminal" evidence="2">
    <location>
        <begin position="94"/>
        <end position="166"/>
    </location>
</feature>
<accession>A0ABT9V572</accession>
<reference evidence="4 5" key="1">
    <citation type="submission" date="2023-07" db="EMBL/GenBank/DDBJ databases">
        <title>Genomic Encyclopedia of Type Strains, Phase IV (KMG-IV): sequencing the most valuable type-strain genomes for metagenomic binning, comparative biology and taxonomic classification.</title>
        <authorList>
            <person name="Goeker M."/>
        </authorList>
    </citation>
    <scope>NUCLEOTIDE SEQUENCE [LARGE SCALE GENOMIC DNA]</scope>
    <source>
        <strain evidence="4 5">DSM 23948</strain>
    </source>
</reference>
<dbReference type="RefSeq" id="WP_307150618.1">
    <property type="nucleotide sequence ID" value="NZ_JAUSTU010000010.1"/>
</dbReference>
<dbReference type="Pfam" id="PF08977">
    <property type="entry name" value="BOFC_N"/>
    <property type="match status" value="1"/>
</dbReference>
<dbReference type="InterPro" id="IPR038117">
    <property type="entry name" value="BofC_C_sf"/>
</dbReference>
<dbReference type="Gene3D" id="3.10.20.420">
    <property type="entry name" value="Bypass-of-forespore C, N-terminal domain"/>
    <property type="match status" value="1"/>
</dbReference>
<evidence type="ECO:0000313" key="4">
    <source>
        <dbReference type="EMBL" id="MDQ0156096.1"/>
    </source>
</evidence>
<keyword evidence="1" id="KW-0732">Signal</keyword>
<dbReference type="Gene3D" id="3.30.70.1740">
    <property type="entry name" value="Bypass-of-forespore C, C-terminal domain"/>
    <property type="match status" value="1"/>
</dbReference>
<dbReference type="Pfam" id="PF08955">
    <property type="entry name" value="BofC_C"/>
    <property type="match status" value="1"/>
</dbReference>
<evidence type="ECO:0000256" key="1">
    <source>
        <dbReference type="SAM" id="SignalP"/>
    </source>
</evidence>
<dbReference type="InterPro" id="IPR038118">
    <property type="entry name" value="BOFC_N_sf"/>
</dbReference>
<evidence type="ECO:0000259" key="2">
    <source>
        <dbReference type="Pfam" id="PF08955"/>
    </source>
</evidence>
<comment type="caution">
    <text evidence="4">The sequence shown here is derived from an EMBL/GenBank/DDBJ whole genome shotgun (WGS) entry which is preliminary data.</text>
</comment>
<feature type="chain" id="PRO_5045959742" evidence="1">
    <location>
        <begin position="27"/>
        <end position="176"/>
    </location>
</feature>
<feature type="domain" description="Bypass-of-forespore C N-terminal" evidence="3">
    <location>
        <begin position="42"/>
        <end position="91"/>
    </location>
</feature>
<keyword evidence="5" id="KW-1185">Reference proteome</keyword>
<name>A0ABT9V572_9BACL</name>
<feature type="signal peptide" evidence="1">
    <location>
        <begin position="1"/>
        <end position="26"/>
    </location>
</feature>
<dbReference type="InterPro" id="IPR015071">
    <property type="entry name" value="BOFC_N"/>
</dbReference>
<gene>
    <name evidence="4" type="ORF">J2S07_002414</name>
</gene>
<dbReference type="Proteomes" id="UP001231362">
    <property type="component" value="Unassembled WGS sequence"/>
</dbReference>
<proteinExistence type="predicted"/>
<evidence type="ECO:0000259" key="3">
    <source>
        <dbReference type="Pfam" id="PF08977"/>
    </source>
</evidence>
<dbReference type="InterPro" id="IPR015050">
    <property type="entry name" value="BofC_C"/>
</dbReference>